<dbReference type="SUPFAM" id="SSF54570">
    <property type="entry name" value="Ribosomal protein S19"/>
    <property type="match status" value="1"/>
</dbReference>
<dbReference type="PANTHER" id="PTHR11880">
    <property type="entry name" value="RIBOSOMAL PROTEIN S19P FAMILY MEMBER"/>
    <property type="match status" value="1"/>
</dbReference>
<keyword evidence="2 4" id="KW-0689">Ribosomal protein</keyword>
<dbReference type="Gene3D" id="3.30.860.10">
    <property type="entry name" value="30s Ribosomal Protein S19, Chain A"/>
    <property type="match status" value="1"/>
</dbReference>
<dbReference type="GO" id="GO:0000028">
    <property type="term" value="P:ribosomal small subunit assembly"/>
    <property type="evidence" value="ECO:0007669"/>
    <property type="project" value="TreeGrafter"/>
</dbReference>
<dbReference type="PROSITE" id="PS00323">
    <property type="entry name" value="RIBOSOMAL_S19"/>
    <property type="match status" value="1"/>
</dbReference>
<keyword evidence="4" id="KW-0694">RNA-binding</keyword>
<dbReference type="GO" id="GO:0003735">
    <property type="term" value="F:structural constituent of ribosome"/>
    <property type="evidence" value="ECO:0007669"/>
    <property type="project" value="InterPro"/>
</dbReference>
<dbReference type="Proteomes" id="UP000722459">
    <property type="component" value="Unassembled WGS sequence"/>
</dbReference>
<dbReference type="HAMAP" id="MF_00531">
    <property type="entry name" value="Ribosomal_uS19"/>
    <property type="match status" value="1"/>
</dbReference>
<accession>A0A8T5GEJ4</accession>
<comment type="function">
    <text evidence="4">Protein S19 forms a complex with S13 that binds strongly to the 16S ribosomal RNA.</text>
</comment>
<reference evidence="6" key="1">
    <citation type="journal article" date="2021" name="ISME J.">
        <title>Mercury methylation by metabolically versatile and cosmopolitan marine bacteria.</title>
        <authorList>
            <person name="Lin H."/>
            <person name="Ascher D.B."/>
            <person name="Myung Y."/>
            <person name="Lamborg C.H."/>
            <person name="Hallam S.J."/>
            <person name="Gionfriddo C.M."/>
            <person name="Holt K.E."/>
            <person name="Moreau J.W."/>
        </authorList>
    </citation>
    <scope>NUCLEOTIDE SEQUENCE</scope>
    <source>
        <strain evidence="6">SI075_bin30</strain>
    </source>
</reference>
<dbReference type="PANTHER" id="PTHR11880:SF2">
    <property type="entry name" value="SMALL RIBOSOMAL SUBUNIT PROTEIN US19"/>
    <property type="match status" value="1"/>
</dbReference>
<dbReference type="PRINTS" id="PR00975">
    <property type="entry name" value="RIBOSOMALS19"/>
</dbReference>
<protein>
    <recommendedName>
        <fullName evidence="4">Small ribosomal subunit protein uS19</fullName>
    </recommendedName>
</protein>
<dbReference type="GO" id="GO:0019843">
    <property type="term" value="F:rRNA binding"/>
    <property type="evidence" value="ECO:0007669"/>
    <property type="project" value="UniProtKB-UniRule"/>
</dbReference>
<name>A0A8T5GEJ4_9ARCH</name>
<dbReference type="GO" id="GO:0006412">
    <property type="term" value="P:translation"/>
    <property type="evidence" value="ECO:0007669"/>
    <property type="project" value="UniProtKB-UniRule"/>
</dbReference>
<evidence type="ECO:0000256" key="3">
    <source>
        <dbReference type="ARBA" id="ARBA00023274"/>
    </source>
</evidence>
<gene>
    <name evidence="4" type="primary">rps19p</name>
    <name evidence="6" type="ORF">HON47_02365</name>
</gene>
<comment type="caution">
    <text evidence="6">The sequence shown here is derived from an EMBL/GenBank/DDBJ whole genome shotgun (WGS) entry which is preliminary data.</text>
</comment>
<evidence type="ECO:0000313" key="7">
    <source>
        <dbReference type="Proteomes" id="UP000722459"/>
    </source>
</evidence>
<dbReference type="InterPro" id="IPR020934">
    <property type="entry name" value="Ribosomal_uS19_CS"/>
</dbReference>
<evidence type="ECO:0000313" key="6">
    <source>
        <dbReference type="EMBL" id="MBT4870391.1"/>
    </source>
</evidence>
<dbReference type="PIRSF" id="PIRSF002144">
    <property type="entry name" value="Ribosomal_S19"/>
    <property type="match status" value="1"/>
</dbReference>
<dbReference type="InterPro" id="IPR023575">
    <property type="entry name" value="Ribosomal_uS19_SF"/>
</dbReference>
<dbReference type="EMBL" id="JABJNZ010000033">
    <property type="protein sequence ID" value="MBT4870391.1"/>
    <property type="molecule type" value="Genomic_DNA"/>
</dbReference>
<evidence type="ECO:0000256" key="5">
    <source>
        <dbReference type="RuleBase" id="RU003485"/>
    </source>
</evidence>
<keyword evidence="4" id="KW-0699">rRNA-binding</keyword>
<proteinExistence type="inferred from homology"/>
<comment type="similarity">
    <text evidence="1 4 5">Belongs to the universal ribosomal protein uS19 family.</text>
</comment>
<keyword evidence="3 4" id="KW-0687">Ribonucleoprotein</keyword>
<dbReference type="GO" id="GO:0022627">
    <property type="term" value="C:cytosolic small ribosomal subunit"/>
    <property type="evidence" value="ECO:0007669"/>
    <property type="project" value="TreeGrafter"/>
</dbReference>
<sequence>MELRKKDFTYRGKTVEELKQLNVREFSKYLCSRERRAVNRQFHKIEEFVERAKQKEAKGKKIRTHQRDLIIVPELVGLTIYVYDGQNFAQIQIKGEMVGHKFGEYAPTRRKVAHGSAGVGATKGSKFKSKK</sequence>
<evidence type="ECO:0000256" key="4">
    <source>
        <dbReference type="HAMAP-Rule" id="MF_00531"/>
    </source>
</evidence>
<dbReference type="InterPro" id="IPR002222">
    <property type="entry name" value="Ribosomal_uS19"/>
</dbReference>
<organism evidence="6 7">
    <name type="scientific">Candidatus Iainarchaeum sp</name>
    <dbReference type="NCBI Taxonomy" id="3101447"/>
    <lineage>
        <taxon>Archaea</taxon>
        <taxon>Candidatus Iainarchaeota</taxon>
        <taxon>Candidatus Iainarchaeia</taxon>
        <taxon>Candidatus Iainarchaeales</taxon>
        <taxon>Candidatus Iainarchaeaceae</taxon>
        <taxon>Candidatus Iainarchaeum</taxon>
    </lineage>
</organism>
<evidence type="ECO:0000256" key="2">
    <source>
        <dbReference type="ARBA" id="ARBA00022980"/>
    </source>
</evidence>
<dbReference type="Pfam" id="PF00203">
    <property type="entry name" value="Ribosomal_S19"/>
    <property type="match status" value="1"/>
</dbReference>
<dbReference type="NCBIfam" id="NF003121">
    <property type="entry name" value="PRK04038.1"/>
    <property type="match status" value="1"/>
</dbReference>
<evidence type="ECO:0000256" key="1">
    <source>
        <dbReference type="ARBA" id="ARBA00007345"/>
    </source>
</evidence>
<dbReference type="AlphaFoldDB" id="A0A8T5GEJ4"/>